<feature type="domain" description="DUF559" evidence="1">
    <location>
        <begin position="9"/>
        <end position="111"/>
    </location>
</feature>
<reference evidence="2 3" key="1">
    <citation type="submission" date="2018-04" db="EMBL/GenBank/DDBJ databases">
        <title>Genomic Encyclopedia of Type Strains, Phase III (KMG-III): the genomes of soil and plant-associated and newly described type strains.</title>
        <authorList>
            <person name="Whitman W."/>
        </authorList>
    </citation>
    <scope>NUCLEOTIDE SEQUENCE [LARGE SCALE GENOMIC DNA]</scope>
    <source>
        <strain evidence="2 3">MA-olki</strain>
    </source>
</reference>
<accession>A0A2T5UB68</accession>
<evidence type="ECO:0000259" key="1">
    <source>
        <dbReference type="Pfam" id="PF04480"/>
    </source>
</evidence>
<dbReference type="Gene3D" id="3.40.960.10">
    <property type="entry name" value="VSR Endonuclease"/>
    <property type="match status" value="1"/>
</dbReference>
<keyword evidence="2" id="KW-0378">Hydrolase</keyword>
<keyword evidence="2" id="KW-0255">Endonuclease</keyword>
<gene>
    <name evidence="2" type="ORF">C8J25_101244</name>
</gene>
<organism evidence="2 3">
    <name type="scientific">Sphingomonas faeni</name>
    <dbReference type="NCBI Taxonomy" id="185950"/>
    <lineage>
        <taxon>Bacteria</taxon>
        <taxon>Pseudomonadati</taxon>
        <taxon>Pseudomonadota</taxon>
        <taxon>Alphaproteobacteria</taxon>
        <taxon>Sphingomonadales</taxon>
        <taxon>Sphingomonadaceae</taxon>
        <taxon>Sphingomonas</taxon>
    </lineage>
</organism>
<dbReference type="RefSeq" id="WP_244186646.1">
    <property type="nucleotide sequence ID" value="NZ_QAYE01000001.1"/>
</dbReference>
<dbReference type="GeneID" id="91004344"/>
<comment type="caution">
    <text evidence="2">The sequence shown here is derived from an EMBL/GenBank/DDBJ whole genome shotgun (WGS) entry which is preliminary data.</text>
</comment>
<dbReference type="PANTHER" id="PTHR38590">
    <property type="entry name" value="BLL0828 PROTEIN"/>
    <property type="match status" value="1"/>
</dbReference>
<dbReference type="AlphaFoldDB" id="A0A2T5UB68"/>
<dbReference type="EMBL" id="QAYE01000001">
    <property type="protein sequence ID" value="PTW48746.1"/>
    <property type="molecule type" value="Genomic_DNA"/>
</dbReference>
<dbReference type="CDD" id="cd01038">
    <property type="entry name" value="Endonuclease_DUF559"/>
    <property type="match status" value="1"/>
</dbReference>
<evidence type="ECO:0000313" key="2">
    <source>
        <dbReference type="EMBL" id="PTW48746.1"/>
    </source>
</evidence>
<protein>
    <submittedName>
        <fullName evidence="2">Very-short-patch-repair endonuclease</fullName>
    </submittedName>
</protein>
<name>A0A2T5UB68_9SPHN</name>
<evidence type="ECO:0000313" key="3">
    <source>
        <dbReference type="Proteomes" id="UP000244013"/>
    </source>
</evidence>
<dbReference type="Proteomes" id="UP000244013">
    <property type="component" value="Unassembled WGS sequence"/>
</dbReference>
<dbReference type="PANTHER" id="PTHR38590:SF1">
    <property type="entry name" value="BLL0828 PROTEIN"/>
    <property type="match status" value="1"/>
</dbReference>
<sequence>MKVDDLLLDRAKRMRREPTPAEAKLWRHLRNRQIANTKFTRQFVIGPYIADYCARDAKLVIEVDGDTHSDQARDASRTDWLQRQGYRVIRFSNAEIMSGMDGVWQVISAALTAESAK</sequence>
<dbReference type="InterPro" id="IPR047216">
    <property type="entry name" value="Endonuclease_DUF559_bact"/>
</dbReference>
<dbReference type="SUPFAM" id="SSF52980">
    <property type="entry name" value="Restriction endonuclease-like"/>
    <property type="match status" value="1"/>
</dbReference>
<proteinExistence type="predicted"/>
<dbReference type="InterPro" id="IPR011335">
    <property type="entry name" value="Restrct_endonuc-II-like"/>
</dbReference>
<dbReference type="Pfam" id="PF04480">
    <property type="entry name" value="DUF559"/>
    <property type="match status" value="1"/>
</dbReference>
<dbReference type="GO" id="GO:0004519">
    <property type="term" value="F:endonuclease activity"/>
    <property type="evidence" value="ECO:0007669"/>
    <property type="project" value="UniProtKB-KW"/>
</dbReference>
<dbReference type="InterPro" id="IPR007569">
    <property type="entry name" value="DUF559"/>
</dbReference>
<keyword evidence="2" id="KW-0540">Nuclease</keyword>